<sequence>MSGTATNPQGKALFLDRDGVINEEASYLWRREDVRFVPGIFSLCRTAQSLGYKLVVVTNQAGIGRGMYTEDDFRSLMHWMRAEFVRERVTLDAIYFSPYHPEHGIGDYKREHEDRKPGPGMLRRAAADLNLSLADSILIGDRCTDIAAANAAGLRQAFLIAVTETACLGNYLPVTTLAEVELWLRTNG</sequence>
<evidence type="ECO:0000256" key="1">
    <source>
        <dbReference type="ARBA" id="ARBA00004496"/>
    </source>
</evidence>
<feature type="active site" description="Proton donor" evidence="8">
    <location>
        <position position="18"/>
    </location>
</feature>
<feature type="site" description="Stabilizes the phosphoryl group" evidence="9">
    <location>
        <position position="58"/>
    </location>
</feature>
<dbReference type="Pfam" id="PF13242">
    <property type="entry name" value="Hydrolase_like"/>
    <property type="match status" value="1"/>
</dbReference>
<keyword evidence="4 7" id="KW-0378">Hydrolase</keyword>
<evidence type="ECO:0000256" key="5">
    <source>
        <dbReference type="ARBA" id="ARBA00023277"/>
    </source>
</evidence>
<dbReference type="EMBL" id="JACHIP010000004">
    <property type="protein sequence ID" value="MBB5058522.1"/>
    <property type="molecule type" value="Genomic_DNA"/>
</dbReference>
<feature type="binding site" evidence="10">
    <location>
        <position position="141"/>
    </location>
    <ligand>
        <name>Mg(2+)</name>
        <dbReference type="ChEBI" id="CHEBI:18420"/>
    </ligand>
</feature>
<feature type="binding site" evidence="10">
    <location>
        <position position="18"/>
    </location>
    <ligand>
        <name>Mg(2+)</name>
        <dbReference type="ChEBI" id="CHEBI:18420"/>
    </ligand>
</feature>
<reference evidence="11 12" key="1">
    <citation type="submission" date="2020-08" db="EMBL/GenBank/DDBJ databases">
        <title>Genomic Encyclopedia of Type Strains, Phase IV (KMG-V): Genome sequencing to study the core and pangenomes of soil and plant-associated prokaryotes.</title>
        <authorList>
            <person name="Whitman W."/>
        </authorList>
    </citation>
    <scope>NUCLEOTIDE SEQUENCE [LARGE SCALE GENOMIC DNA]</scope>
    <source>
        <strain evidence="11 12">M8UP14</strain>
    </source>
</reference>
<dbReference type="InterPro" id="IPR006549">
    <property type="entry name" value="HAD-SF_hydro_IIIA"/>
</dbReference>
<evidence type="ECO:0000256" key="3">
    <source>
        <dbReference type="ARBA" id="ARBA00022723"/>
    </source>
</evidence>
<dbReference type="PANTHER" id="PTHR42891">
    <property type="entry name" value="D-GLYCERO-BETA-D-MANNO-HEPTOSE-1,7-BISPHOSPHATE 7-PHOSPHATASE"/>
    <property type="match status" value="1"/>
</dbReference>
<keyword evidence="10" id="KW-0460">Magnesium</keyword>
<evidence type="ECO:0000256" key="2">
    <source>
        <dbReference type="ARBA" id="ARBA00022490"/>
    </source>
</evidence>
<evidence type="ECO:0000256" key="6">
    <source>
        <dbReference type="ARBA" id="ARBA00031828"/>
    </source>
</evidence>
<feature type="active site" description="Nucleophile" evidence="8">
    <location>
        <position position="16"/>
    </location>
</feature>
<dbReference type="GO" id="GO:0005737">
    <property type="term" value="C:cytoplasm"/>
    <property type="evidence" value="ECO:0007669"/>
    <property type="project" value="UniProtKB-SubCell"/>
</dbReference>
<keyword evidence="12" id="KW-1185">Reference proteome</keyword>
<comment type="caution">
    <text evidence="11">The sequence shown here is derived from an EMBL/GenBank/DDBJ whole genome shotgun (WGS) entry which is preliminary data.</text>
</comment>
<dbReference type="EC" id="3.1.3.-" evidence="7"/>
<comment type="similarity">
    <text evidence="7">Belongs to the gmhB family.</text>
</comment>
<dbReference type="Proteomes" id="UP000540989">
    <property type="component" value="Unassembled WGS sequence"/>
</dbReference>
<comment type="cofactor">
    <cofactor evidence="10">
        <name>Mg(2+)</name>
        <dbReference type="ChEBI" id="CHEBI:18420"/>
    </cofactor>
</comment>
<dbReference type="InterPro" id="IPR023214">
    <property type="entry name" value="HAD_sf"/>
</dbReference>
<dbReference type="PANTHER" id="PTHR42891:SF1">
    <property type="entry name" value="D-GLYCERO-BETA-D-MANNO-HEPTOSE-1,7-BISPHOSPHATE 7-PHOSPHATASE"/>
    <property type="match status" value="1"/>
</dbReference>
<dbReference type="AlphaFoldDB" id="A0A7W7ZEW4"/>
<keyword evidence="2 7" id="KW-0963">Cytoplasm</keyword>
<evidence type="ECO:0000256" key="10">
    <source>
        <dbReference type="PIRSR" id="PIRSR004682-4"/>
    </source>
</evidence>
<evidence type="ECO:0000256" key="7">
    <source>
        <dbReference type="PIRNR" id="PIRNR004682"/>
    </source>
</evidence>
<comment type="subcellular location">
    <subcellularLocation>
        <location evidence="1 7">Cytoplasm</location>
    </subcellularLocation>
</comment>
<dbReference type="SUPFAM" id="SSF56784">
    <property type="entry name" value="HAD-like"/>
    <property type="match status" value="1"/>
</dbReference>
<dbReference type="GO" id="GO:0016791">
    <property type="term" value="F:phosphatase activity"/>
    <property type="evidence" value="ECO:0007669"/>
    <property type="project" value="InterPro"/>
</dbReference>
<dbReference type="PIRSF" id="PIRSF004682">
    <property type="entry name" value="GmhB"/>
    <property type="match status" value="1"/>
</dbReference>
<proteinExistence type="inferred from homology"/>
<name>A0A7W7ZEW4_9BACT</name>
<evidence type="ECO:0000256" key="9">
    <source>
        <dbReference type="PIRSR" id="PIRSR004682-3"/>
    </source>
</evidence>
<feature type="site" description="Stabilizes the phosphoryl group" evidence="9">
    <location>
        <position position="116"/>
    </location>
</feature>
<dbReference type="GO" id="GO:0005975">
    <property type="term" value="P:carbohydrate metabolic process"/>
    <property type="evidence" value="ECO:0007669"/>
    <property type="project" value="InterPro"/>
</dbReference>
<accession>A0A7W7ZEW4</accession>
<evidence type="ECO:0000313" key="12">
    <source>
        <dbReference type="Proteomes" id="UP000540989"/>
    </source>
</evidence>
<dbReference type="GO" id="GO:0046872">
    <property type="term" value="F:metal ion binding"/>
    <property type="evidence" value="ECO:0007669"/>
    <property type="project" value="UniProtKB-KW"/>
</dbReference>
<keyword evidence="5 7" id="KW-0119">Carbohydrate metabolism</keyword>
<dbReference type="NCBIfam" id="TIGR01656">
    <property type="entry name" value="Histidinol-ppas"/>
    <property type="match status" value="1"/>
</dbReference>
<dbReference type="NCBIfam" id="TIGR01662">
    <property type="entry name" value="HAD-SF-IIIA"/>
    <property type="match status" value="1"/>
</dbReference>
<feature type="site" description="Contributes to substrate recognition" evidence="9">
    <location>
        <position position="115"/>
    </location>
</feature>
<dbReference type="Gene3D" id="3.40.50.1000">
    <property type="entry name" value="HAD superfamily/HAD-like"/>
    <property type="match status" value="1"/>
</dbReference>
<gene>
    <name evidence="11" type="ORF">HDF16_003236</name>
</gene>
<protein>
    <recommendedName>
        <fullName evidence="6 7">D,D-heptose 1,7-bisphosphate phosphatase</fullName>
        <ecNumber evidence="7">3.1.3.-</ecNumber>
    </recommendedName>
</protein>
<dbReference type="InterPro" id="IPR036412">
    <property type="entry name" value="HAD-like_sf"/>
</dbReference>
<keyword evidence="3 10" id="KW-0479">Metal-binding</keyword>
<evidence type="ECO:0000313" key="11">
    <source>
        <dbReference type="EMBL" id="MBB5058522.1"/>
    </source>
</evidence>
<evidence type="ECO:0000256" key="8">
    <source>
        <dbReference type="PIRSR" id="PIRSR004682-1"/>
    </source>
</evidence>
<feature type="binding site" evidence="10">
    <location>
        <position position="16"/>
    </location>
    <ligand>
        <name>Mg(2+)</name>
        <dbReference type="ChEBI" id="CHEBI:18420"/>
    </ligand>
</feature>
<dbReference type="InterPro" id="IPR006543">
    <property type="entry name" value="Histidinol-phos"/>
</dbReference>
<dbReference type="CDD" id="cd07503">
    <property type="entry name" value="HAD_HisB-N"/>
    <property type="match status" value="1"/>
</dbReference>
<organism evidence="11 12">
    <name type="scientific">Granulicella aggregans</name>
    <dbReference type="NCBI Taxonomy" id="474949"/>
    <lineage>
        <taxon>Bacteria</taxon>
        <taxon>Pseudomonadati</taxon>
        <taxon>Acidobacteriota</taxon>
        <taxon>Terriglobia</taxon>
        <taxon>Terriglobales</taxon>
        <taxon>Acidobacteriaceae</taxon>
        <taxon>Granulicella</taxon>
    </lineage>
</organism>
<dbReference type="InterPro" id="IPR004446">
    <property type="entry name" value="Heptose_bisP_phosphatase"/>
</dbReference>
<evidence type="ECO:0000256" key="4">
    <source>
        <dbReference type="ARBA" id="ARBA00022801"/>
    </source>
</evidence>